<dbReference type="SUPFAM" id="SSF51182">
    <property type="entry name" value="RmlC-like cupins"/>
    <property type="match status" value="1"/>
</dbReference>
<dbReference type="CDD" id="cd02209">
    <property type="entry name" value="cupin_XRE_C"/>
    <property type="match status" value="1"/>
</dbReference>
<dbReference type="CDD" id="cd00093">
    <property type="entry name" value="HTH_XRE"/>
    <property type="match status" value="1"/>
</dbReference>
<dbReference type="Proteomes" id="UP000555564">
    <property type="component" value="Unassembled WGS sequence"/>
</dbReference>
<evidence type="ECO:0000256" key="1">
    <source>
        <dbReference type="ARBA" id="ARBA00023125"/>
    </source>
</evidence>
<dbReference type="GO" id="GO:0003677">
    <property type="term" value="F:DNA binding"/>
    <property type="evidence" value="ECO:0007669"/>
    <property type="project" value="UniProtKB-KW"/>
</dbReference>
<dbReference type="Pfam" id="PF07883">
    <property type="entry name" value="Cupin_2"/>
    <property type="match status" value="1"/>
</dbReference>
<evidence type="ECO:0000259" key="2">
    <source>
        <dbReference type="PROSITE" id="PS50943"/>
    </source>
</evidence>
<dbReference type="SUPFAM" id="SSF47413">
    <property type="entry name" value="lambda repressor-like DNA-binding domains"/>
    <property type="match status" value="1"/>
</dbReference>
<keyword evidence="4" id="KW-1185">Reference proteome</keyword>
<dbReference type="InterPro" id="IPR013096">
    <property type="entry name" value="Cupin_2"/>
</dbReference>
<dbReference type="InterPro" id="IPR001387">
    <property type="entry name" value="Cro/C1-type_HTH"/>
</dbReference>
<protein>
    <submittedName>
        <fullName evidence="3">Transcriptional regulator with XRE-family HTH domain</fullName>
    </submittedName>
</protein>
<dbReference type="InterPro" id="IPR011051">
    <property type="entry name" value="RmlC_Cupin_sf"/>
</dbReference>
<dbReference type="Gene3D" id="1.10.260.40">
    <property type="entry name" value="lambda repressor-like DNA-binding domains"/>
    <property type="match status" value="1"/>
</dbReference>
<organism evidence="3 4">
    <name type="scientific">Sphaerisporangium rubeum</name>
    <dbReference type="NCBI Taxonomy" id="321317"/>
    <lineage>
        <taxon>Bacteria</taxon>
        <taxon>Bacillati</taxon>
        <taxon>Actinomycetota</taxon>
        <taxon>Actinomycetes</taxon>
        <taxon>Streptosporangiales</taxon>
        <taxon>Streptosporangiaceae</taxon>
        <taxon>Sphaerisporangium</taxon>
    </lineage>
</organism>
<dbReference type="Gene3D" id="2.60.120.10">
    <property type="entry name" value="Jelly Rolls"/>
    <property type="match status" value="1"/>
</dbReference>
<dbReference type="RefSeq" id="WP_184980922.1">
    <property type="nucleotide sequence ID" value="NZ_BAAALO010000005.1"/>
</dbReference>
<dbReference type="EMBL" id="JACHIU010000001">
    <property type="protein sequence ID" value="MBB6473283.1"/>
    <property type="molecule type" value="Genomic_DNA"/>
</dbReference>
<dbReference type="InterPro" id="IPR050807">
    <property type="entry name" value="TransReg_Diox_bact_type"/>
</dbReference>
<reference evidence="3 4" key="1">
    <citation type="submission" date="2020-08" db="EMBL/GenBank/DDBJ databases">
        <title>Sequencing the genomes of 1000 actinobacteria strains.</title>
        <authorList>
            <person name="Klenk H.-P."/>
        </authorList>
    </citation>
    <scope>NUCLEOTIDE SEQUENCE [LARGE SCALE GENOMIC DNA]</scope>
    <source>
        <strain evidence="3 4">DSM 44936</strain>
    </source>
</reference>
<dbReference type="GO" id="GO:0005829">
    <property type="term" value="C:cytosol"/>
    <property type="evidence" value="ECO:0007669"/>
    <property type="project" value="TreeGrafter"/>
</dbReference>
<sequence length="189" mass="21014">MEASDLGRLIRERRKASKLTLSQLAERAGVSTSYVSQVERGIANPTLSSLKTLALALDFNIGSLLEQSQPEFPTADGDVAVLRAGRRRRVVYPGSEIANELLSPNLRKRMEIIWVEAPRGQGSGGHPHQHEGEECGVVLQGAMRFWVGDQEWVLDPRDSIYFPSNLPHRWESVGTDDLIAVWIITPPTF</sequence>
<proteinExistence type="predicted"/>
<dbReference type="InterPro" id="IPR010982">
    <property type="entry name" value="Lambda_DNA-bd_dom_sf"/>
</dbReference>
<dbReference type="PANTHER" id="PTHR46797:SF1">
    <property type="entry name" value="METHYLPHOSPHONATE SYNTHASE"/>
    <property type="match status" value="1"/>
</dbReference>
<dbReference type="Pfam" id="PF01381">
    <property type="entry name" value="HTH_3"/>
    <property type="match status" value="1"/>
</dbReference>
<dbReference type="SMART" id="SM00530">
    <property type="entry name" value="HTH_XRE"/>
    <property type="match status" value="1"/>
</dbReference>
<comment type="caution">
    <text evidence="3">The sequence shown here is derived from an EMBL/GenBank/DDBJ whole genome shotgun (WGS) entry which is preliminary data.</text>
</comment>
<accession>A0A7X0M626</accession>
<dbReference type="InterPro" id="IPR014710">
    <property type="entry name" value="RmlC-like_jellyroll"/>
</dbReference>
<name>A0A7X0M626_9ACTN</name>
<evidence type="ECO:0000313" key="3">
    <source>
        <dbReference type="EMBL" id="MBB6473283.1"/>
    </source>
</evidence>
<gene>
    <name evidence="3" type="ORF">BJ992_002714</name>
</gene>
<keyword evidence="1" id="KW-0238">DNA-binding</keyword>
<dbReference type="PROSITE" id="PS50943">
    <property type="entry name" value="HTH_CROC1"/>
    <property type="match status" value="1"/>
</dbReference>
<dbReference type="AlphaFoldDB" id="A0A7X0M626"/>
<dbReference type="GO" id="GO:0003700">
    <property type="term" value="F:DNA-binding transcription factor activity"/>
    <property type="evidence" value="ECO:0007669"/>
    <property type="project" value="TreeGrafter"/>
</dbReference>
<dbReference type="PANTHER" id="PTHR46797">
    <property type="entry name" value="HTH-TYPE TRANSCRIPTIONAL REGULATOR"/>
    <property type="match status" value="1"/>
</dbReference>
<evidence type="ECO:0000313" key="4">
    <source>
        <dbReference type="Proteomes" id="UP000555564"/>
    </source>
</evidence>
<feature type="domain" description="HTH cro/C1-type" evidence="2">
    <location>
        <begin position="10"/>
        <end position="64"/>
    </location>
</feature>